<dbReference type="OrthoDB" id="5339518at2"/>
<dbReference type="InterPro" id="IPR015946">
    <property type="entry name" value="KH_dom-like_a/b"/>
</dbReference>
<sequence>MSDNIKLLRTQSILKEIIPEALSQLNDPLLRGLCVVDVECKRGKYDAFIYLDKMGLSELEQAEILNKLKKVNGYLQSYCREAEGWFRAPKFHFKFDDTLERQNQMDALFDKISKELKKDD</sequence>
<dbReference type="NCBIfam" id="TIGR00082">
    <property type="entry name" value="rbfA"/>
    <property type="match status" value="1"/>
</dbReference>
<reference evidence="3 4" key="1">
    <citation type="submission" date="2020-10" db="EMBL/GenBank/DDBJ databases">
        <title>Campylobacter and Helicobacter PacBio genomes.</title>
        <authorList>
            <person name="Lane C."/>
        </authorList>
    </citation>
    <scope>NUCLEOTIDE SEQUENCE [LARGE SCALE GENOMIC DNA]</scope>
    <source>
        <strain evidence="3 4">2016D-0077</strain>
    </source>
</reference>
<keyword evidence="1 2" id="KW-0690">Ribosome biogenesis</keyword>
<comment type="function">
    <text evidence="2">One of several proteins that assist in the late maturation steps of the functional core of the 30S ribosomal subunit. Associates with free 30S ribosomal subunits (but not with 30S subunits that are part of 70S ribosomes or polysomes). Required for efficient processing of 16S rRNA. May interact with the 5'-terminal helix region of 16S rRNA.</text>
</comment>
<evidence type="ECO:0000313" key="4">
    <source>
        <dbReference type="Proteomes" id="UP000594749"/>
    </source>
</evidence>
<accession>A0A7M1LFZ7</accession>
<dbReference type="AlphaFoldDB" id="A0A7M1LFZ7"/>
<comment type="similarity">
    <text evidence="2">Belongs to the RbfA family.</text>
</comment>
<dbReference type="GO" id="GO:0030490">
    <property type="term" value="P:maturation of SSU-rRNA"/>
    <property type="evidence" value="ECO:0007669"/>
    <property type="project" value="UniProtKB-UniRule"/>
</dbReference>
<comment type="subcellular location">
    <subcellularLocation>
        <location evidence="2">Cytoplasm</location>
    </subcellularLocation>
</comment>
<evidence type="ECO:0000256" key="2">
    <source>
        <dbReference type="HAMAP-Rule" id="MF_00003"/>
    </source>
</evidence>
<dbReference type="InterPro" id="IPR000238">
    <property type="entry name" value="RbfA"/>
</dbReference>
<protein>
    <recommendedName>
        <fullName evidence="2">Ribosome-binding factor A</fullName>
    </recommendedName>
</protein>
<dbReference type="Pfam" id="PF02033">
    <property type="entry name" value="RBFA"/>
    <property type="match status" value="1"/>
</dbReference>
<dbReference type="EMBL" id="CP063078">
    <property type="protein sequence ID" value="QOQ87519.1"/>
    <property type="molecule type" value="Genomic_DNA"/>
</dbReference>
<dbReference type="GO" id="GO:0005737">
    <property type="term" value="C:cytoplasm"/>
    <property type="evidence" value="ECO:0007669"/>
    <property type="project" value="UniProtKB-SubCell"/>
</dbReference>
<comment type="subunit">
    <text evidence="2">Monomer. Binds 30S ribosomal subunits, but not 50S ribosomal subunits or 70S ribosomes.</text>
</comment>
<dbReference type="HAMAP" id="MF_00003">
    <property type="entry name" value="RbfA"/>
    <property type="match status" value="1"/>
</dbReference>
<name>A0A7M1LFZ7_9BACT</name>
<dbReference type="NCBIfam" id="NF001806">
    <property type="entry name" value="PRK00521.3-4"/>
    <property type="match status" value="1"/>
</dbReference>
<evidence type="ECO:0000313" key="3">
    <source>
        <dbReference type="EMBL" id="QOQ87519.1"/>
    </source>
</evidence>
<organism evidence="3 4">
    <name type="scientific">Campylobacter corcagiensis</name>
    <dbReference type="NCBI Taxonomy" id="1448857"/>
    <lineage>
        <taxon>Bacteria</taxon>
        <taxon>Pseudomonadati</taxon>
        <taxon>Campylobacterota</taxon>
        <taxon>Epsilonproteobacteria</taxon>
        <taxon>Campylobacterales</taxon>
        <taxon>Campylobacteraceae</taxon>
        <taxon>Campylobacter</taxon>
    </lineage>
</organism>
<proteinExistence type="inferred from homology"/>
<gene>
    <name evidence="2 3" type="primary">rbfA</name>
    <name evidence="3" type="ORF">IMC76_01480</name>
</gene>
<evidence type="ECO:0000256" key="1">
    <source>
        <dbReference type="ARBA" id="ARBA00022517"/>
    </source>
</evidence>
<dbReference type="RefSeq" id="WP_025803083.1">
    <property type="nucleotide sequence ID" value="NZ_CP053842.1"/>
</dbReference>
<dbReference type="PROSITE" id="PS01319">
    <property type="entry name" value="RBFA"/>
    <property type="match status" value="1"/>
</dbReference>
<keyword evidence="4" id="KW-1185">Reference proteome</keyword>
<keyword evidence="2" id="KW-0963">Cytoplasm</keyword>
<dbReference type="InterPro" id="IPR020053">
    <property type="entry name" value="Ribosome-bd_factorA_CS"/>
</dbReference>
<dbReference type="Proteomes" id="UP000594749">
    <property type="component" value="Chromosome"/>
</dbReference>
<dbReference type="InterPro" id="IPR023799">
    <property type="entry name" value="RbfA_dom_sf"/>
</dbReference>
<dbReference type="Gene3D" id="3.30.300.20">
    <property type="match status" value="1"/>
</dbReference>
<dbReference type="SUPFAM" id="SSF89919">
    <property type="entry name" value="Ribosome-binding factor A, RbfA"/>
    <property type="match status" value="1"/>
</dbReference>